<sequence length="153" mass="16200">MNLAEEVPFVPHSTERRLSGFAALGLKAYHSPHVDFLSGTCPALGGHVDIVFGSLGALPNVQILRSSGGCGRDKPLVGTACSYCPKHFFLKHFPNPRRVNTVHGSADKASQEKVTPDQGRSVQGGMAVSAVVGVLTTDVVITLRLDVLTPANR</sequence>
<dbReference type="EMBL" id="JACVVK020000505">
    <property type="protein sequence ID" value="KAK7469752.1"/>
    <property type="molecule type" value="Genomic_DNA"/>
</dbReference>
<dbReference type="Proteomes" id="UP001519460">
    <property type="component" value="Unassembled WGS sequence"/>
</dbReference>
<feature type="region of interest" description="Disordered" evidence="1">
    <location>
        <begin position="100"/>
        <end position="121"/>
    </location>
</feature>
<evidence type="ECO:0000256" key="1">
    <source>
        <dbReference type="SAM" id="MobiDB-lite"/>
    </source>
</evidence>
<keyword evidence="3" id="KW-1185">Reference proteome</keyword>
<protein>
    <submittedName>
        <fullName evidence="2">Uncharacterized protein</fullName>
    </submittedName>
</protein>
<accession>A0ABD0JBY0</accession>
<name>A0ABD0JBY0_9CAEN</name>
<feature type="compositionally biased region" description="Basic and acidic residues" evidence="1">
    <location>
        <begin position="105"/>
        <end position="115"/>
    </location>
</feature>
<organism evidence="2 3">
    <name type="scientific">Batillaria attramentaria</name>
    <dbReference type="NCBI Taxonomy" id="370345"/>
    <lineage>
        <taxon>Eukaryota</taxon>
        <taxon>Metazoa</taxon>
        <taxon>Spiralia</taxon>
        <taxon>Lophotrochozoa</taxon>
        <taxon>Mollusca</taxon>
        <taxon>Gastropoda</taxon>
        <taxon>Caenogastropoda</taxon>
        <taxon>Sorbeoconcha</taxon>
        <taxon>Cerithioidea</taxon>
        <taxon>Batillariidae</taxon>
        <taxon>Batillaria</taxon>
    </lineage>
</organism>
<comment type="caution">
    <text evidence="2">The sequence shown here is derived from an EMBL/GenBank/DDBJ whole genome shotgun (WGS) entry which is preliminary data.</text>
</comment>
<evidence type="ECO:0000313" key="2">
    <source>
        <dbReference type="EMBL" id="KAK7469752.1"/>
    </source>
</evidence>
<reference evidence="2 3" key="1">
    <citation type="journal article" date="2023" name="Sci. Data">
        <title>Genome assembly of the Korean intertidal mud-creeper Batillaria attramentaria.</title>
        <authorList>
            <person name="Patra A.K."/>
            <person name="Ho P.T."/>
            <person name="Jun S."/>
            <person name="Lee S.J."/>
            <person name="Kim Y."/>
            <person name="Won Y.J."/>
        </authorList>
    </citation>
    <scope>NUCLEOTIDE SEQUENCE [LARGE SCALE GENOMIC DNA]</scope>
    <source>
        <strain evidence="2">Wonlab-2016</strain>
    </source>
</reference>
<evidence type="ECO:0000313" key="3">
    <source>
        <dbReference type="Proteomes" id="UP001519460"/>
    </source>
</evidence>
<gene>
    <name evidence="2" type="ORF">BaRGS_00036234</name>
</gene>
<dbReference type="AlphaFoldDB" id="A0ABD0JBY0"/>
<proteinExistence type="predicted"/>